<proteinExistence type="predicted"/>
<protein>
    <submittedName>
        <fullName evidence="2">Uncharacterized protein</fullName>
    </submittedName>
</protein>
<evidence type="ECO:0000256" key="1">
    <source>
        <dbReference type="SAM" id="MobiDB-lite"/>
    </source>
</evidence>
<gene>
    <name evidence="2" type="ORF">NC799_00055</name>
</gene>
<dbReference type="EMBL" id="JAMQKC010000001">
    <property type="protein sequence ID" value="MDC3415306.1"/>
    <property type="molecule type" value="Genomic_DNA"/>
</dbReference>
<dbReference type="AlphaFoldDB" id="A0A9X3WDY8"/>
<organism evidence="2 3">
    <name type="scientific">Aquibacillus salsiterrae</name>
    <dbReference type="NCBI Taxonomy" id="2950439"/>
    <lineage>
        <taxon>Bacteria</taxon>
        <taxon>Bacillati</taxon>
        <taxon>Bacillota</taxon>
        <taxon>Bacilli</taxon>
        <taxon>Bacillales</taxon>
        <taxon>Bacillaceae</taxon>
        <taxon>Aquibacillus</taxon>
    </lineage>
</organism>
<sequence>MNEKQFFDDEARNESSTPFYAITNKAVAIENDKRHTDNARATAAREQEFPRINTDNL</sequence>
<keyword evidence="3" id="KW-1185">Reference proteome</keyword>
<evidence type="ECO:0000313" key="2">
    <source>
        <dbReference type="EMBL" id="MDC3415306.1"/>
    </source>
</evidence>
<accession>A0A9X3WDY8</accession>
<evidence type="ECO:0000313" key="3">
    <source>
        <dbReference type="Proteomes" id="UP001145069"/>
    </source>
</evidence>
<dbReference type="Proteomes" id="UP001145069">
    <property type="component" value="Unassembled WGS sequence"/>
</dbReference>
<feature type="compositionally biased region" description="Basic and acidic residues" evidence="1">
    <location>
        <begin position="31"/>
        <end position="49"/>
    </location>
</feature>
<dbReference type="RefSeq" id="WP_272444273.1">
    <property type="nucleotide sequence ID" value="NZ_JAMQKC010000001.1"/>
</dbReference>
<comment type="caution">
    <text evidence="2">The sequence shown here is derived from an EMBL/GenBank/DDBJ whole genome shotgun (WGS) entry which is preliminary data.</text>
</comment>
<reference evidence="2" key="1">
    <citation type="submission" date="2022-06" db="EMBL/GenBank/DDBJ databases">
        <title>Aquibacillus sp. a new bacterium isolated from soil saline samples.</title>
        <authorList>
            <person name="Galisteo C."/>
            <person name="De La Haba R."/>
            <person name="Sanchez-Porro C."/>
            <person name="Ventosa A."/>
        </authorList>
    </citation>
    <scope>NUCLEOTIDE SEQUENCE</scope>
    <source>
        <strain evidence="2">3ASR75-54</strain>
    </source>
</reference>
<name>A0A9X3WDY8_9BACI</name>
<feature type="region of interest" description="Disordered" evidence="1">
    <location>
        <begin position="31"/>
        <end position="57"/>
    </location>
</feature>